<name>A0A0E9XBA7_ANGAN</name>
<reference evidence="2" key="1">
    <citation type="submission" date="2014-11" db="EMBL/GenBank/DDBJ databases">
        <authorList>
            <person name="Amaro Gonzalez C."/>
        </authorList>
    </citation>
    <scope>NUCLEOTIDE SEQUENCE</scope>
</reference>
<organism evidence="2">
    <name type="scientific">Anguilla anguilla</name>
    <name type="common">European freshwater eel</name>
    <name type="synonym">Muraena anguilla</name>
    <dbReference type="NCBI Taxonomy" id="7936"/>
    <lineage>
        <taxon>Eukaryota</taxon>
        <taxon>Metazoa</taxon>
        <taxon>Chordata</taxon>
        <taxon>Craniata</taxon>
        <taxon>Vertebrata</taxon>
        <taxon>Euteleostomi</taxon>
        <taxon>Actinopterygii</taxon>
        <taxon>Neopterygii</taxon>
        <taxon>Teleostei</taxon>
        <taxon>Anguilliformes</taxon>
        <taxon>Anguillidae</taxon>
        <taxon>Anguilla</taxon>
    </lineage>
</organism>
<sequence>MSTSEKVLGLQVVLFHYKWYSQLLCTVIGLPLLCLLAKFRFV</sequence>
<protein>
    <submittedName>
        <fullName evidence="2">Uncharacterized protein</fullName>
    </submittedName>
</protein>
<keyword evidence="1" id="KW-0472">Membrane</keyword>
<feature type="transmembrane region" description="Helical" evidence="1">
    <location>
        <begin position="20"/>
        <end position="39"/>
    </location>
</feature>
<proteinExistence type="predicted"/>
<evidence type="ECO:0000256" key="1">
    <source>
        <dbReference type="SAM" id="Phobius"/>
    </source>
</evidence>
<reference evidence="2" key="2">
    <citation type="journal article" date="2015" name="Fish Shellfish Immunol.">
        <title>Early steps in the European eel (Anguilla anguilla)-Vibrio vulnificus interaction in the gills: Role of the RtxA13 toxin.</title>
        <authorList>
            <person name="Callol A."/>
            <person name="Pajuelo D."/>
            <person name="Ebbesson L."/>
            <person name="Teles M."/>
            <person name="MacKenzie S."/>
            <person name="Amaro C."/>
        </authorList>
    </citation>
    <scope>NUCLEOTIDE SEQUENCE</scope>
</reference>
<keyword evidence="1" id="KW-0812">Transmembrane</keyword>
<evidence type="ECO:0000313" key="2">
    <source>
        <dbReference type="EMBL" id="JAH99909.1"/>
    </source>
</evidence>
<dbReference type="EMBL" id="GBXM01008668">
    <property type="protein sequence ID" value="JAH99909.1"/>
    <property type="molecule type" value="Transcribed_RNA"/>
</dbReference>
<dbReference type="AlphaFoldDB" id="A0A0E9XBA7"/>
<keyword evidence="1" id="KW-1133">Transmembrane helix</keyword>
<accession>A0A0E9XBA7</accession>